<name>A0A0E9R7C9_ANGAN</name>
<feature type="compositionally biased region" description="Polar residues" evidence="1">
    <location>
        <begin position="1"/>
        <end position="18"/>
    </location>
</feature>
<evidence type="ECO:0000256" key="1">
    <source>
        <dbReference type="SAM" id="MobiDB-lite"/>
    </source>
</evidence>
<evidence type="ECO:0000313" key="2">
    <source>
        <dbReference type="EMBL" id="JAH24365.1"/>
    </source>
</evidence>
<dbReference type="AlphaFoldDB" id="A0A0E9R7C9"/>
<accession>A0A0E9R7C9</accession>
<reference evidence="2" key="2">
    <citation type="journal article" date="2015" name="Fish Shellfish Immunol.">
        <title>Early steps in the European eel (Anguilla anguilla)-Vibrio vulnificus interaction in the gills: Role of the RtxA13 toxin.</title>
        <authorList>
            <person name="Callol A."/>
            <person name="Pajuelo D."/>
            <person name="Ebbesson L."/>
            <person name="Teles M."/>
            <person name="MacKenzie S."/>
            <person name="Amaro C."/>
        </authorList>
    </citation>
    <scope>NUCLEOTIDE SEQUENCE</scope>
</reference>
<proteinExistence type="predicted"/>
<feature type="region of interest" description="Disordered" evidence="1">
    <location>
        <begin position="1"/>
        <end position="34"/>
    </location>
</feature>
<organism evidence="2">
    <name type="scientific">Anguilla anguilla</name>
    <name type="common">European freshwater eel</name>
    <name type="synonym">Muraena anguilla</name>
    <dbReference type="NCBI Taxonomy" id="7936"/>
    <lineage>
        <taxon>Eukaryota</taxon>
        <taxon>Metazoa</taxon>
        <taxon>Chordata</taxon>
        <taxon>Craniata</taxon>
        <taxon>Vertebrata</taxon>
        <taxon>Euteleostomi</taxon>
        <taxon>Actinopterygii</taxon>
        <taxon>Neopterygii</taxon>
        <taxon>Teleostei</taxon>
        <taxon>Anguilliformes</taxon>
        <taxon>Anguillidae</taxon>
        <taxon>Anguilla</taxon>
    </lineage>
</organism>
<reference evidence="2" key="1">
    <citation type="submission" date="2014-11" db="EMBL/GenBank/DDBJ databases">
        <authorList>
            <person name="Amaro Gonzalez C."/>
        </authorList>
    </citation>
    <scope>NUCLEOTIDE SEQUENCE</scope>
</reference>
<protein>
    <submittedName>
        <fullName evidence="2">Uncharacterized protein</fullName>
    </submittedName>
</protein>
<sequence length="34" mass="3758">MLHLQTSIICSDRTSPPLQETAPPPLKKKLPVAF</sequence>
<dbReference type="EMBL" id="GBXM01084212">
    <property type="protein sequence ID" value="JAH24365.1"/>
    <property type="molecule type" value="Transcribed_RNA"/>
</dbReference>